<sequence>MKILTLFLFTLAALAAGAQIKSSSLNRIKPPLYFLDSVKVSNEYITYLNPDEISDVHVDKNEKYPNGALFISLKDHSIVGKLLKDKLLSLNDIRSANTAKADRHKAVIYIIDDKLLTDTANVRIPAMFVKNVSVVKAAETPYFKTALPNVLLMRISTKPPQLRIRGEAASR</sequence>
<feature type="signal peptide" evidence="1">
    <location>
        <begin position="1"/>
        <end position="18"/>
    </location>
</feature>
<protein>
    <submittedName>
        <fullName evidence="2">Uncharacterized protein</fullName>
    </submittedName>
</protein>
<dbReference type="RefSeq" id="WP_321562605.1">
    <property type="nucleotide sequence ID" value="NZ_CP139558.1"/>
</dbReference>
<evidence type="ECO:0000313" key="2">
    <source>
        <dbReference type="EMBL" id="WPU93469.1"/>
    </source>
</evidence>
<dbReference type="Proteomes" id="UP001324380">
    <property type="component" value="Chromosome"/>
</dbReference>
<evidence type="ECO:0000256" key="1">
    <source>
        <dbReference type="SAM" id="SignalP"/>
    </source>
</evidence>
<reference evidence="2 3" key="1">
    <citation type="submission" date="2023-11" db="EMBL/GenBank/DDBJ databases">
        <title>Analysis of the Genomes of Mucilaginibacter gossypii cycad 4 and M. sabulilitoris SNA2: microbes with the potential for plant growth promotion.</title>
        <authorList>
            <person name="Hirsch A.M."/>
            <person name="Humm E."/>
            <person name="Rubbi M."/>
            <person name="Del Vecchio G."/>
            <person name="Ha S.M."/>
            <person name="Pellegrini M."/>
            <person name="Gunsalus R.P."/>
        </authorList>
    </citation>
    <scope>NUCLEOTIDE SEQUENCE [LARGE SCALE GENOMIC DNA]</scope>
    <source>
        <strain evidence="2 3">SNA2</strain>
    </source>
</reference>
<feature type="chain" id="PRO_5045466989" evidence="1">
    <location>
        <begin position="19"/>
        <end position="171"/>
    </location>
</feature>
<gene>
    <name evidence="2" type="ORF">SNE25_29570</name>
</gene>
<organism evidence="2 3">
    <name type="scientific">Mucilaginibacter sabulilitoris</name>
    <dbReference type="NCBI Taxonomy" id="1173583"/>
    <lineage>
        <taxon>Bacteria</taxon>
        <taxon>Pseudomonadati</taxon>
        <taxon>Bacteroidota</taxon>
        <taxon>Sphingobacteriia</taxon>
        <taxon>Sphingobacteriales</taxon>
        <taxon>Sphingobacteriaceae</taxon>
        <taxon>Mucilaginibacter</taxon>
    </lineage>
</organism>
<keyword evidence="1" id="KW-0732">Signal</keyword>
<evidence type="ECO:0000313" key="3">
    <source>
        <dbReference type="Proteomes" id="UP001324380"/>
    </source>
</evidence>
<name>A0ABZ0TP17_9SPHI</name>
<accession>A0ABZ0TP17</accession>
<dbReference type="EMBL" id="CP139558">
    <property type="protein sequence ID" value="WPU93469.1"/>
    <property type="molecule type" value="Genomic_DNA"/>
</dbReference>
<proteinExistence type="predicted"/>
<keyword evidence="3" id="KW-1185">Reference proteome</keyword>